<evidence type="ECO:0000313" key="2">
    <source>
        <dbReference type="Proteomes" id="UP000216345"/>
    </source>
</evidence>
<dbReference type="RefSeq" id="WP_094575363.1">
    <property type="nucleotide sequence ID" value="NZ_JBHSZK010000003.1"/>
</dbReference>
<dbReference type="AlphaFoldDB" id="A0A256FPQ2"/>
<organism evidence="1 2">
    <name type="scientific">Brucella rhizosphaerae</name>
    <dbReference type="NCBI Taxonomy" id="571254"/>
    <lineage>
        <taxon>Bacteria</taxon>
        <taxon>Pseudomonadati</taxon>
        <taxon>Pseudomonadota</taxon>
        <taxon>Alphaproteobacteria</taxon>
        <taxon>Hyphomicrobiales</taxon>
        <taxon>Brucellaceae</taxon>
        <taxon>Brucella/Ochrobactrum group</taxon>
        <taxon>Brucella</taxon>
    </lineage>
</organism>
<accession>A0A256FPQ2</accession>
<dbReference type="Proteomes" id="UP000216345">
    <property type="component" value="Unassembled WGS sequence"/>
</dbReference>
<protein>
    <submittedName>
        <fullName evidence="1">Uncharacterized protein</fullName>
    </submittedName>
</protein>
<dbReference type="OrthoDB" id="8394026at2"/>
<keyword evidence="2" id="KW-1185">Reference proteome</keyword>
<sequence length="139" mass="15736">MGKLIKLDSLKADTLQEREGEWVYVKTWPRLGELPGLAFKVRSTNSPDYVTAKTSQQMKLTQKYGMETPPYNEVSIAEGELAAEYLLLDWKGLSEKYNSAEARSLLSSPEGRNILSMVFWCADQVGRRQVEFLEAAVKN</sequence>
<gene>
    <name evidence="1" type="ORF">CEV32_4350</name>
</gene>
<reference evidence="1 2" key="1">
    <citation type="submission" date="2017-07" db="EMBL/GenBank/DDBJ databases">
        <title>Phylogenetic study on the rhizospheric bacterium Ochrobactrum sp. A44.</title>
        <authorList>
            <person name="Krzyzanowska D.M."/>
            <person name="Ossowicki A."/>
            <person name="Rajewska M."/>
            <person name="Maciag T."/>
            <person name="Kaczynski Z."/>
            <person name="Czerwicka M."/>
            <person name="Jafra S."/>
        </authorList>
    </citation>
    <scope>NUCLEOTIDE SEQUENCE [LARGE SCALE GENOMIC DNA]</scope>
    <source>
        <strain evidence="1 2">PR17</strain>
    </source>
</reference>
<proteinExistence type="predicted"/>
<dbReference type="EMBL" id="NNRK01000022">
    <property type="protein sequence ID" value="OYR16716.1"/>
    <property type="molecule type" value="Genomic_DNA"/>
</dbReference>
<evidence type="ECO:0000313" key="1">
    <source>
        <dbReference type="EMBL" id="OYR16716.1"/>
    </source>
</evidence>
<name>A0A256FPQ2_9HYPH</name>
<comment type="caution">
    <text evidence="1">The sequence shown here is derived from an EMBL/GenBank/DDBJ whole genome shotgun (WGS) entry which is preliminary data.</text>
</comment>